<feature type="compositionally biased region" description="Basic and acidic residues" evidence="1">
    <location>
        <begin position="1"/>
        <end position="63"/>
    </location>
</feature>
<dbReference type="AlphaFoldDB" id="A0AAW2H888"/>
<evidence type="ECO:0000313" key="2">
    <source>
        <dbReference type="EMBL" id="KAL0265818.1"/>
    </source>
</evidence>
<gene>
    <name evidence="2" type="ORF">PYX00_011533</name>
</gene>
<organism evidence="2">
    <name type="scientific">Menopon gallinae</name>
    <name type="common">poultry shaft louse</name>
    <dbReference type="NCBI Taxonomy" id="328185"/>
    <lineage>
        <taxon>Eukaryota</taxon>
        <taxon>Metazoa</taxon>
        <taxon>Ecdysozoa</taxon>
        <taxon>Arthropoda</taxon>
        <taxon>Hexapoda</taxon>
        <taxon>Insecta</taxon>
        <taxon>Pterygota</taxon>
        <taxon>Neoptera</taxon>
        <taxon>Paraneoptera</taxon>
        <taxon>Psocodea</taxon>
        <taxon>Troctomorpha</taxon>
        <taxon>Phthiraptera</taxon>
        <taxon>Amblycera</taxon>
        <taxon>Menoponidae</taxon>
        <taxon>Menopon</taxon>
    </lineage>
</organism>
<dbReference type="EMBL" id="JARGDH010000006">
    <property type="protein sequence ID" value="KAL0265818.1"/>
    <property type="molecule type" value="Genomic_DNA"/>
</dbReference>
<sequence length="110" mass="12196">MAEKGDHKNGRENEQLDGGKVHRKREEDKVQERHKNEKGAGSEKGGEHRAGGEEQEKQKDKGSSKFGEYGELIKQKSHTMKSGAKSAFAKTKDAASSIKNKFSKAPEDKK</sequence>
<proteinExistence type="predicted"/>
<protein>
    <submittedName>
        <fullName evidence="2">Uncharacterized protein</fullName>
    </submittedName>
</protein>
<accession>A0AAW2H888</accession>
<evidence type="ECO:0000256" key="1">
    <source>
        <dbReference type="SAM" id="MobiDB-lite"/>
    </source>
</evidence>
<reference evidence="2" key="1">
    <citation type="journal article" date="2024" name="Gigascience">
        <title>Chromosome-level genome of the poultry shaft louse Menopon gallinae provides insight into the host-switching and adaptive evolution of parasitic lice.</title>
        <authorList>
            <person name="Xu Y."/>
            <person name="Ma L."/>
            <person name="Liu S."/>
            <person name="Liang Y."/>
            <person name="Liu Q."/>
            <person name="He Z."/>
            <person name="Tian L."/>
            <person name="Duan Y."/>
            <person name="Cai W."/>
            <person name="Li H."/>
            <person name="Song F."/>
        </authorList>
    </citation>
    <scope>NUCLEOTIDE SEQUENCE</scope>
    <source>
        <strain evidence="2">Cailab_2023a</strain>
    </source>
</reference>
<feature type="region of interest" description="Disordered" evidence="1">
    <location>
        <begin position="1"/>
        <end position="110"/>
    </location>
</feature>
<comment type="caution">
    <text evidence="2">The sequence shown here is derived from an EMBL/GenBank/DDBJ whole genome shotgun (WGS) entry which is preliminary data.</text>
</comment>
<name>A0AAW2H888_9NEOP</name>